<keyword evidence="6" id="KW-1185">Reference proteome</keyword>
<dbReference type="GO" id="GO:0003723">
    <property type="term" value="F:RNA binding"/>
    <property type="evidence" value="ECO:0007669"/>
    <property type="project" value="InterPro"/>
</dbReference>
<dbReference type="SUPFAM" id="SSF53933">
    <property type="entry name" value="Microbial ribonucleases"/>
    <property type="match status" value="1"/>
</dbReference>
<feature type="region of interest" description="Disordered" evidence="3">
    <location>
        <begin position="58"/>
        <end position="78"/>
    </location>
</feature>
<evidence type="ECO:0000256" key="2">
    <source>
        <dbReference type="ARBA" id="ARBA00022801"/>
    </source>
</evidence>
<reference evidence="5" key="1">
    <citation type="submission" date="2023-03" db="EMBL/GenBank/DDBJ databases">
        <title>Massive genome expansion in bonnet fungi (Mycena s.s.) driven by repeated elements and novel gene families across ecological guilds.</title>
        <authorList>
            <consortium name="Lawrence Berkeley National Laboratory"/>
            <person name="Harder C.B."/>
            <person name="Miyauchi S."/>
            <person name="Viragh M."/>
            <person name="Kuo A."/>
            <person name="Thoen E."/>
            <person name="Andreopoulos B."/>
            <person name="Lu D."/>
            <person name="Skrede I."/>
            <person name="Drula E."/>
            <person name="Henrissat B."/>
            <person name="Morin E."/>
            <person name="Kohler A."/>
            <person name="Barry K."/>
            <person name="LaButti K."/>
            <person name="Morin E."/>
            <person name="Salamov A."/>
            <person name="Lipzen A."/>
            <person name="Mereny Z."/>
            <person name="Hegedus B."/>
            <person name="Baldrian P."/>
            <person name="Stursova M."/>
            <person name="Weitz H."/>
            <person name="Taylor A."/>
            <person name="Grigoriev I.V."/>
            <person name="Nagy L.G."/>
            <person name="Martin F."/>
            <person name="Kauserud H."/>
        </authorList>
    </citation>
    <scope>NUCLEOTIDE SEQUENCE</scope>
    <source>
        <strain evidence="5">CBHHK067</strain>
    </source>
</reference>
<feature type="signal peptide" evidence="4">
    <location>
        <begin position="1"/>
        <end position="19"/>
    </location>
</feature>
<dbReference type="GO" id="GO:0016787">
    <property type="term" value="F:hydrolase activity"/>
    <property type="evidence" value="ECO:0007669"/>
    <property type="project" value="UniProtKB-KW"/>
</dbReference>
<keyword evidence="1" id="KW-0540">Nuclease</keyword>
<name>A0AAD7G807_MYCRO</name>
<dbReference type="Proteomes" id="UP001221757">
    <property type="component" value="Unassembled WGS sequence"/>
</dbReference>
<evidence type="ECO:0000256" key="1">
    <source>
        <dbReference type="ARBA" id="ARBA00022722"/>
    </source>
</evidence>
<evidence type="ECO:0000313" key="6">
    <source>
        <dbReference type="Proteomes" id="UP001221757"/>
    </source>
</evidence>
<feature type="chain" id="PRO_5042022513" evidence="4">
    <location>
        <begin position="20"/>
        <end position="353"/>
    </location>
</feature>
<keyword evidence="4" id="KW-0732">Signal</keyword>
<organism evidence="5 6">
    <name type="scientific">Mycena rosella</name>
    <name type="common">Pink bonnet</name>
    <name type="synonym">Agaricus rosellus</name>
    <dbReference type="NCBI Taxonomy" id="1033263"/>
    <lineage>
        <taxon>Eukaryota</taxon>
        <taxon>Fungi</taxon>
        <taxon>Dikarya</taxon>
        <taxon>Basidiomycota</taxon>
        <taxon>Agaricomycotina</taxon>
        <taxon>Agaricomycetes</taxon>
        <taxon>Agaricomycetidae</taxon>
        <taxon>Agaricales</taxon>
        <taxon>Marasmiineae</taxon>
        <taxon>Mycenaceae</taxon>
        <taxon>Mycena</taxon>
    </lineage>
</organism>
<gene>
    <name evidence="5" type="ORF">B0H17DRAFT_1080245</name>
</gene>
<evidence type="ECO:0000256" key="4">
    <source>
        <dbReference type="SAM" id="SignalP"/>
    </source>
</evidence>
<dbReference type="InterPro" id="IPR016191">
    <property type="entry name" value="Ribonuclease/ribotoxin"/>
</dbReference>
<dbReference type="EMBL" id="JARKIE010000143">
    <property type="protein sequence ID" value="KAJ7676373.1"/>
    <property type="molecule type" value="Genomic_DNA"/>
</dbReference>
<protein>
    <submittedName>
        <fullName evidence="5">Uncharacterized protein</fullName>
    </submittedName>
</protein>
<keyword evidence="2" id="KW-0378">Hydrolase</keyword>
<evidence type="ECO:0000313" key="5">
    <source>
        <dbReference type="EMBL" id="KAJ7676373.1"/>
    </source>
</evidence>
<comment type="caution">
    <text evidence="5">The sequence shown here is derived from an EMBL/GenBank/DDBJ whole genome shotgun (WGS) entry which is preliminary data.</text>
</comment>
<dbReference type="GO" id="GO:0004540">
    <property type="term" value="F:RNA nuclease activity"/>
    <property type="evidence" value="ECO:0007669"/>
    <property type="project" value="InterPro"/>
</dbReference>
<sequence length="353" mass="35904">MRISISILFAIVVALPTLTAPVPSDNAGKEFALEVRGKKTAAKKPVIVIPAKKAPVPVKKTPVPGKAAPAPAKKAPIPAPKAPVAVKAGPIPAKKAAVAAEPAPVAAQKSTVPALKAPVPAKVPAIPAKKAPVSATKAPATVKVTPVSADKAPVPGKQVSAIPGKQVPETLAKPLPETPAKSVPAIPAKPVQAGSPSSAVPVPASVLGAVANAPSKAVVCKTRPSKKGKGGKSVVVPLADIEEAVRLARTVPAVERPFFPHVFSNFVQSKTGKLEVNVAQVCAGKKLLEHAVGVGMGTFKNSMDGINDPKFNKFRVVITRPDANGATTFCGVMTHGPASTANKFDNELCTPVR</sequence>
<dbReference type="Gene3D" id="3.10.450.30">
    <property type="entry name" value="Microbial ribonucleases"/>
    <property type="match status" value="1"/>
</dbReference>
<evidence type="ECO:0000256" key="3">
    <source>
        <dbReference type="SAM" id="MobiDB-lite"/>
    </source>
</evidence>
<accession>A0AAD7G807</accession>
<dbReference type="AlphaFoldDB" id="A0AAD7G807"/>
<proteinExistence type="predicted"/>